<dbReference type="AlphaFoldDB" id="A0A078MME7"/>
<dbReference type="GO" id="GO:0006465">
    <property type="term" value="P:signal peptide processing"/>
    <property type="evidence" value="ECO:0007669"/>
    <property type="project" value="TreeGrafter"/>
</dbReference>
<dbReference type="PATRIC" id="fig|1461584.3.peg.763"/>
<dbReference type="PANTHER" id="PTHR30487">
    <property type="entry name" value="TYPE 4 PREPILIN-LIKE PROTEINS LEADER PEPTIDE-PROCESSING ENZYME"/>
    <property type="match status" value="1"/>
</dbReference>
<feature type="transmembrane region" description="Helical" evidence="2">
    <location>
        <begin position="72"/>
        <end position="89"/>
    </location>
</feature>
<feature type="transmembrane region" description="Helical" evidence="2">
    <location>
        <begin position="148"/>
        <end position="168"/>
    </location>
</feature>
<gene>
    <name evidence="4" type="ORF">BN1051_00773</name>
</gene>
<dbReference type="EMBL" id="LN483070">
    <property type="protein sequence ID" value="CEA07459.1"/>
    <property type="molecule type" value="Genomic_DNA"/>
</dbReference>
<organism evidence="4">
    <name type="scientific">Arthrobacter saudimassiliensis</name>
    <dbReference type="NCBI Taxonomy" id="1461584"/>
    <lineage>
        <taxon>Bacteria</taxon>
        <taxon>Bacillati</taxon>
        <taxon>Actinomycetota</taxon>
        <taxon>Actinomycetes</taxon>
        <taxon>Micrococcales</taxon>
        <taxon>Micrococcaceae</taxon>
        <taxon>Arthrobacter</taxon>
    </lineage>
</organism>
<name>A0A078MME7_9MICC</name>
<dbReference type="Pfam" id="PF01478">
    <property type="entry name" value="Peptidase_A24"/>
    <property type="match status" value="1"/>
</dbReference>
<dbReference type="InterPro" id="IPR000045">
    <property type="entry name" value="Prepilin_IV_endopep_pep"/>
</dbReference>
<feature type="transmembrane region" description="Helical" evidence="2">
    <location>
        <begin position="120"/>
        <end position="141"/>
    </location>
</feature>
<keyword evidence="2" id="KW-0472">Membrane</keyword>
<evidence type="ECO:0000259" key="3">
    <source>
        <dbReference type="Pfam" id="PF01478"/>
    </source>
</evidence>
<dbReference type="GO" id="GO:0005886">
    <property type="term" value="C:plasma membrane"/>
    <property type="evidence" value="ECO:0007669"/>
    <property type="project" value="TreeGrafter"/>
</dbReference>
<sequence>MGTLLGDYAAAGGAAVWLLAAALGLFAVLAVLLCAEDLRSHRLPNRLVLPAYPAATVLLGGAAAAAGEAGRTVAMLAGAAVLWLGYFLLRLISPAGLGYGDVKLAGVLGLYLGFLGWSHVLAGTMAAFLIGGLWAGLLVAFRRATLKSAIAFGPCMLLGAAVAMLLPVPG</sequence>
<evidence type="ECO:0000256" key="1">
    <source>
        <dbReference type="ARBA" id="ARBA00005801"/>
    </source>
</evidence>
<feature type="transmembrane region" description="Helical" evidence="2">
    <location>
        <begin position="96"/>
        <end position="114"/>
    </location>
</feature>
<keyword evidence="2" id="KW-1133">Transmembrane helix</keyword>
<protein>
    <submittedName>
        <fullName evidence="4">Type IV leader peptidase family protein</fullName>
    </submittedName>
</protein>
<feature type="transmembrane region" description="Helical" evidence="2">
    <location>
        <begin position="47"/>
        <end position="66"/>
    </location>
</feature>
<evidence type="ECO:0000256" key="2">
    <source>
        <dbReference type="SAM" id="Phobius"/>
    </source>
</evidence>
<dbReference type="GO" id="GO:0004190">
    <property type="term" value="F:aspartic-type endopeptidase activity"/>
    <property type="evidence" value="ECO:0007669"/>
    <property type="project" value="InterPro"/>
</dbReference>
<dbReference type="InterPro" id="IPR050882">
    <property type="entry name" value="Prepilin_peptidase/N-MTase"/>
</dbReference>
<feature type="domain" description="Prepilin type IV endopeptidase peptidase" evidence="3">
    <location>
        <begin position="25"/>
        <end position="135"/>
    </location>
</feature>
<proteinExistence type="inferred from homology"/>
<keyword evidence="2" id="KW-0812">Transmembrane</keyword>
<evidence type="ECO:0000313" key="4">
    <source>
        <dbReference type="EMBL" id="CEA07459.1"/>
    </source>
</evidence>
<comment type="similarity">
    <text evidence="1">Belongs to the peptidase A24 family.</text>
</comment>
<dbReference type="PANTHER" id="PTHR30487:SF0">
    <property type="entry name" value="PREPILIN LEADER PEPTIDASE_N-METHYLTRANSFERASE-RELATED"/>
    <property type="match status" value="1"/>
</dbReference>
<feature type="transmembrane region" description="Helical" evidence="2">
    <location>
        <begin position="14"/>
        <end position="35"/>
    </location>
</feature>
<reference evidence="4" key="1">
    <citation type="submission" date="2014-07" db="EMBL/GenBank/DDBJ databases">
        <authorList>
            <person name="Urmite Genomes Urmite Genomes"/>
        </authorList>
    </citation>
    <scope>NUCLEOTIDE SEQUENCE</scope>
    <source>
        <strain evidence="4">11W110_air</strain>
    </source>
</reference>
<accession>A0A078MME7</accession>
<dbReference type="Gene3D" id="1.20.120.1220">
    <property type="match status" value="1"/>
</dbReference>